<comment type="caution">
    <text evidence="1">The sequence shown here is derived from an EMBL/GenBank/DDBJ whole genome shotgun (WGS) entry which is preliminary data.</text>
</comment>
<evidence type="ECO:0000313" key="2">
    <source>
        <dbReference type="Proteomes" id="UP001190700"/>
    </source>
</evidence>
<proteinExistence type="predicted"/>
<dbReference type="Proteomes" id="UP001190700">
    <property type="component" value="Unassembled WGS sequence"/>
</dbReference>
<sequence>MAPYEIETDELECRSYFARSSAKDAFTGKRVFVSLYIPPADNADIRVERMRAAITEVYGPDVAKCALIQDRLSWTFNFDECVSANEYVSRYLNRATLNRMVTLPTVCQRRVLSGSDFAEYVLTVHALPDDVEEHCNALRLVCVRAEFLRVFHIKNNRPYERAVWLYNKYSPLFDDDNAPTMDLLGDNVFVEVENQQLICGDGHRSALMLRNASPMSDTERKMLHTMFRSLLLFAGCKLKYDKCAPYIKLYSARRRTNLNVIASRMKSAEEMLHFLDNLRGDEENLPIA</sequence>
<accession>A0AAE0H1E7</accession>
<keyword evidence="2" id="KW-1185">Reference proteome</keyword>
<evidence type="ECO:0000313" key="1">
    <source>
        <dbReference type="EMBL" id="KAK3288098.1"/>
    </source>
</evidence>
<reference evidence="1 2" key="1">
    <citation type="journal article" date="2015" name="Genome Biol. Evol.">
        <title>Comparative Genomics of a Bacterivorous Green Alga Reveals Evolutionary Causalities and Consequences of Phago-Mixotrophic Mode of Nutrition.</title>
        <authorList>
            <person name="Burns J.A."/>
            <person name="Paasch A."/>
            <person name="Narechania A."/>
            <person name="Kim E."/>
        </authorList>
    </citation>
    <scope>NUCLEOTIDE SEQUENCE [LARGE SCALE GENOMIC DNA]</scope>
    <source>
        <strain evidence="1 2">PLY_AMNH</strain>
    </source>
</reference>
<gene>
    <name evidence="1" type="ORF">CYMTET_4403</name>
</gene>
<name>A0AAE0H1E7_9CHLO</name>
<organism evidence="1 2">
    <name type="scientific">Cymbomonas tetramitiformis</name>
    <dbReference type="NCBI Taxonomy" id="36881"/>
    <lineage>
        <taxon>Eukaryota</taxon>
        <taxon>Viridiplantae</taxon>
        <taxon>Chlorophyta</taxon>
        <taxon>Pyramimonadophyceae</taxon>
        <taxon>Pyramimonadales</taxon>
        <taxon>Pyramimonadaceae</taxon>
        <taxon>Cymbomonas</taxon>
    </lineage>
</organism>
<dbReference type="EMBL" id="LGRX02000603">
    <property type="protein sequence ID" value="KAK3288098.1"/>
    <property type="molecule type" value="Genomic_DNA"/>
</dbReference>
<protein>
    <submittedName>
        <fullName evidence="1">Uncharacterized protein</fullName>
    </submittedName>
</protein>
<dbReference type="AlphaFoldDB" id="A0AAE0H1E7"/>